<organism evidence="1 2">
    <name type="scientific">Holotrichia oblita</name>
    <name type="common">Chafer beetle</name>
    <dbReference type="NCBI Taxonomy" id="644536"/>
    <lineage>
        <taxon>Eukaryota</taxon>
        <taxon>Metazoa</taxon>
        <taxon>Ecdysozoa</taxon>
        <taxon>Arthropoda</taxon>
        <taxon>Hexapoda</taxon>
        <taxon>Insecta</taxon>
        <taxon>Pterygota</taxon>
        <taxon>Neoptera</taxon>
        <taxon>Endopterygota</taxon>
        <taxon>Coleoptera</taxon>
        <taxon>Polyphaga</taxon>
        <taxon>Scarabaeiformia</taxon>
        <taxon>Scarabaeidae</taxon>
        <taxon>Melolonthinae</taxon>
        <taxon>Holotrichia</taxon>
    </lineage>
</organism>
<protein>
    <submittedName>
        <fullName evidence="1">Uncharacterized protein</fullName>
    </submittedName>
</protein>
<reference evidence="1" key="1">
    <citation type="submission" date="2022-04" db="EMBL/GenBank/DDBJ databases">
        <title>Chromosome-scale genome assembly of Holotrichia oblita Faldermann.</title>
        <authorList>
            <person name="Rongchong L."/>
        </authorList>
    </citation>
    <scope>NUCLEOTIDE SEQUENCE</scope>
    <source>
        <strain evidence="1">81SQS9</strain>
    </source>
</reference>
<accession>A0ACB9SQG5</accession>
<sequence length="199" mass="22272">MSVRQLGLSNGISTRQKRFSIDDAFEEETDEAIKVYGATTTRSPVSPNSLANGDCASIRIDSSSGCFLRPLHIRLLRIRQPCYRDYRMVKNGFRDSDSLIQDYYDGASQENLHRSCFRHPKVRENWRMVLAATTLLFIGIGLLATGTMALAEPEAGLQGAVFLLAGFICFVPGAYHVVYIYLAAKGKRGYHFHNLPLFT</sequence>
<name>A0ACB9SQG5_HOLOL</name>
<proteinExistence type="predicted"/>
<dbReference type="Proteomes" id="UP001056778">
    <property type="component" value="Chromosome 9"/>
</dbReference>
<evidence type="ECO:0000313" key="1">
    <source>
        <dbReference type="EMBL" id="KAI4454400.1"/>
    </source>
</evidence>
<keyword evidence="2" id="KW-1185">Reference proteome</keyword>
<dbReference type="EMBL" id="CM043023">
    <property type="protein sequence ID" value="KAI4454400.1"/>
    <property type="molecule type" value="Genomic_DNA"/>
</dbReference>
<gene>
    <name evidence="1" type="ORF">MML48_9g00004703</name>
</gene>
<comment type="caution">
    <text evidence="1">The sequence shown here is derived from an EMBL/GenBank/DDBJ whole genome shotgun (WGS) entry which is preliminary data.</text>
</comment>
<evidence type="ECO:0000313" key="2">
    <source>
        <dbReference type="Proteomes" id="UP001056778"/>
    </source>
</evidence>